<dbReference type="InterPro" id="IPR003593">
    <property type="entry name" value="AAA+_ATPase"/>
</dbReference>
<accession>A0A0F9G166</accession>
<dbReference type="SUPFAM" id="SSF52540">
    <property type="entry name" value="P-loop containing nucleoside triphosphate hydrolases"/>
    <property type="match status" value="1"/>
</dbReference>
<dbReference type="SMART" id="SM00382">
    <property type="entry name" value="AAA"/>
    <property type="match status" value="1"/>
</dbReference>
<dbReference type="InterPro" id="IPR027417">
    <property type="entry name" value="P-loop_NTPase"/>
</dbReference>
<dbReference type="Pfam" id="PF05707">
    <property type="entry name" value="Zot"/>
    <property type="match status" value="1"/>
</dbReference>
<dbReference type="InterPro" id="IPR008900">
    <property type="entry name" value="Zot_N"/>
</dbReference>
<reference evidence="2" key="1">
    <citation type="journal article" date="2015" name="Nature">
        <title>Complex archaea that bridge the gap between prokaryotes and eukaryotes.</title>
        <authorList>
            <person name="Spang A."/>
            <person name="Saw J.H."/>
            <person name="Jorgensen S.L."/>
            <person name="Zaremba-Niedzwiedzka K."/>
            <person name="Martijn J."/>
            <person name="Lind A.E."/>
            <person name="van Eijk R."/>
            <person name="Schleper C."/>
            <person name="Guy L."/>
            <person name="Ettema T.J."/>
        </authorList>
    </citation>
    <scope>NUCLEOTIDE SEQUENCE</scope>
</reference>
<dbReference type="AlphaFoldDB" id="A0A0F9G166"/>
<protein>
    <recommendedName>
        <fullName evidence="1">AAA+ ATPase domain-containing protein</fullName>
    </recommendedName>
</protein>
<evidence type="ECO:0000313" key="2">
    <source>
        <dbReference type="EMBL" id="KKL63280.1"/>
    </source>
</evidence>
<proteinExistence type="predicted"/>
<dbReference type="Gene3D" id="3.40.50.300">
    <property type="entry name" value="P-loop containing nucleotide triphosphate hydrolases"/>
    <property type="match status" value="1"/>
</dbReference>
<evidence type="ECO:0000259" key="1">
    <source>
        <dbReference type="SMART" id="SM00382"/>
    </source>
</evidence>
<organism evidence="2">
    <name type="scientific">marine sediment metagenome</name>
    <dbReference type="NCBI Taxonomy" id="412755"/>
    <lineage>
        <taxon>unclassified sequences</taxon>
        <taxon>metagenomes</taxon>
        <taxon>ecological metagenomes</taxon>
    </lineage>
</organism>
<name>A0A0F9G166_9ZZZZ</name>
<sequence>MNMNSKISEMQGHKTLVIGLQGSGKTYWAKQKLKTIEKNKKILIYSPHKWDWRNMPDNFIFLKYENFGDPKEVEKVMGIARDLAKKGELYFLVIDEFDMLFSSNLNLGRNSVDVFANHRHFGEQINHKGLGIFGITRRPQDIPTRYVESCRYLVVFSIEGENVKKKLNAIFKGFGDKVARLNYTEYKYYVKEIGKSPTLFSPLGAPENEN</sequence>
<gene>
    <name evidence="2" type="ORF">LCGC14_2176650</name>
</gene>
<comment type="caution">
    <text evidence="2">The sequence shown here is derived from an EMBL/GenBank/DDBJ whole genome shotgun (WGS) entry which is preliminary data.</text>
</comment>
<feature type="domain" description="AAA+ ATPase" evidence="1">
    <location>
        <begin position="11"/>
        <end position="159"/>
    </location>
</feature>
<dbReference type="EMBL" id="LAZR01028225">
    <property type="protein sequence ID" value="KKL63280.1"/>
    <property type="molecule type" value="Genomic_DNA"/>
</dbReference>